<evidence type="ECO:0000313" key="2">
    <source>
        <dbReference type="Proteomes" id="UP000617555"/>
    </source>
</evidence>
<keyword evidence="2" id="KW-1185">Reference proteome</keyword>
<comment type="caution">
    <text evidence="1">The sequence shown here is derived from an EMBL/GenBank/DDBJ whole genome shotgun (WGS) entry which is preliminary data.</text>
</comment>
<evidence type="ECO:0000313" key="1">
    <source>
        <dbReference type="EMBL" id="GGB53677.1"/>
    </source>
</evidence>
<dbReference type="RefSeq" id="WP_188738165.1">
    <property type="nucleotide sequence ID" value="NZ_BMII01000008.1"/>
</dbReference>
<organism evidence="1 2">
    <name type="scientific">Shewanella inventionis</name>
    <dbReference type="NCBI Taxonomy" id="1738770"/>
    <lineage>
        <taxon>Bacteria</taxon>
        <taxon>Pseudomonadati</taxon>
        <taxon>Pseudomonadota</taxon>
        <taxon>Gammaproteobacteria</taxon>
        <taxon>Alteromonadales</taxon>
        <taxon>Shewanellaceae</taxon>
        <taxon>Shewanella</taxon>
    </lineage>
</organism>
<sequence length="408" mass="46458">MKNRNYEHTIAKCVDLVEKQFTNIAQLLPQIKLAIESIATANLDNIYPDRDFNSNSKFHKINAYQQQHQISKLLSATAFRDCNLQNHMTYGEFFKITTRYFAIKDIDINNASLQLHSTANKSEDISSFKIQFDWQGGVVEFASELEINNGFLNLDDSFASVGFANDQMKVFEMLEPSSPNERLKITGIEREFINGFGFDQRIESNIVANFHSMNDLDKIESIQTKDAMAMLVTNYLELAMEGDVTSYEPVRRIIAEYLAYNPHERPKVIDEAFYKKIHKLSVDSWIDYLTKLNNTIDTLFSDETLEFVLPNTNTAKVKAFVLRQALTCNDCLNDPIALYALKASCDTDALFTQNGVIDEQLKVHKHAIEDITESFALSSNIDELITTHQITTDHQSNKAGDMLLVNSL</sequence>
<reference evidence="2" key="1">
    <citation type="journal article" date="2019" name="Int. J. Syst. Evol. Microbiol.">
        <title>The Global Catalogue of Microorganisms (GCM) 10K type strain sequencing project: providing services to taxonomists for standard genome sequencing and annotation.</title>
        <authorList>
            <consortium name="The Broad Institute Genomics Platform"/>
            <consortium name="The Broad Institute Genome Sequencing Center for Infectious Disease"/>
            <person name="Wu L."/>
            <person name="Ma J."/>
        </authorList>
    </citation>
    <scope>NUCLEOTIDE SEQUENCE [LARGE SCALE GENOMIC DNA]</scope>
    <source>
        <strain evidence="2">CGMCC 1.15339</strain>
    </source>
</reference>
<gene>
    <name evidence="1" type="ORF">GCM10011607_12820</name>
</gene>
<dbReference type="Proteomes" id="UP000617555">
    <property type="component" value="Unassembled WGS sequence"/>
</dbReference>
<proteinExistence type="predicted"/>
<protein>
    <submittedName>
        <fullName evidence="1">Uncharacterized protein</fullName>
    </submittedName>
</protein>
<dbReference type="EMBL" id="BMII01000008">
    <property type="protein sequence ID" value="GGB53677.1"/>
    <property type="molecule type" value="Genomic_DNA"/>
</dbReference>
<accession>A0ABQ1IZ30</accession>
<name>A0ABQ1IZ30_9GAMM</name>